<proteinExistence type="predicted"/>
<comment type="caution">
    <text evidence="1">The sequence shown here is derived from an EMBL/GenBank/DDBJ whole genome shotgun (WGS) entry which is preliminary data.</text>
</comment>
<evidence type="ECO:0000313" key="2">
    <source>
        <dbReference type="Proteomes" id="UP000660668"/>
    </source>
</evidence>
<evidence type="ECO:0008006" key="3">
    <source>
        <dbReference type="Google" id="ProtNLM"/>
    </source>
</evidence>
<gene>
    <name evidence="1" type="ORF">ISU10_00825</name>
</gene>
<dbReference type="Proteomes" id="UP000660668">
    <property type="component" value="Unassembled WGS sequence"/>
</dbReference>
<keyword evidence="2" id="KW-1185">Reference proteome</keyword>
<dbReference type="AlphaFoldDB" id="A0A930YN67"/>
<dbReference type="EMBL" id="JADKPO010000001">
    <property type="protein sequence ID" value="MBF4766305.1"/>
    <property type="molecule type" value="Genomic_DNA"/>
</dbReference>
<sequence length="144" mass="15549">MNTTWSHPDPDVRAFLDDFDERGADPEGGSEQLFAPTFLAADPSRAVPLTTAQLAGTLPARRAMFEAAGVGAVRRQRAQQLRLDDRHVLVSGTWIADRAGGALELSSTLLLRSEPDGYRVLVYLNHHDVSALLTSVLPGSESTP</sequence>
<name>A0A930YN67_9ACTN</name>
<evidence type="ECO:0000313" key="1">
    <source>
        <dbReference type="EMBL" id="MBF4766305.1"/>
    </source>
</evidence>
<protein>
    <recommendedName>
        <fullName evidence="3">SnoaL-like domain-containing protein</fullName>
    </recommendedName>
</protein>
<reference evidence="1" key="1">
    <citation type="submission" date="2020-11" db="EMBL/GenBank/DDBJ databases">
        <title>Nocardioides cynanchi sp. nov., isolated from soil of rhizosphere of Cynanchum wilfordii.</title>
        <authorList>
            <person name="Lee J.-S."/>
            <person name="Suh M.K."/>
            <person name="Kim J.-S."/>
        </authorList>
    </citation>
    <scope>NUCLEOTIDE SEQUENCE</scope>
    <source>
        <strain evidence="1">KCTC 19276</strain>
    </source>
</reference>
<dbReference type="RefSeq" id="WP_154686940.1">
    <property type="nucleotide sequence ID" value="NZ_JADKPO010000001.1"/>
</dbReference>
<organism evidence="1 2">
    <name type="scientific">Nocardioides agariphilus</name>
    <dbReference type="NCBI Taxonomy" id="433664"/>
    <lineage>
        <taxon>Bacteria</taxon>
        <taxon>Bacillati</taxon>
        <taxon>Actinomycetota</taxon>
        <taxon>Actinomycetes</taxon>
        <taxon>Propionibacteriales</taxon>
        <taxon>Nocardioidaceae</taxon>
        <taxon>Nocardioides</taxon>
    </lineage>
</organism>
<accession>A0A930YN67</accession>